<keyword evidence="2" id="KW-0812">Transmembrane</keyword>
<protein>
    <submittedName>
        <fullName evidence="3">Cell wall hydrolase</fullName>
    </submittedName>
</protein>
<sequence>MQTHEETKGAERPERPAQVTAKKETALSPESVRNFKDHRQIIARKRRKANRRRKVFLTRAAVLAVALLIIGAVVGLVSCARNDKPAAAPPEATEEPETPPETTLIIQDETEPNGFYFAYLTEDGEPQPIDMEGLAKSWAAEAGFEVRFALTDAERYEVAQIVTAEAAGEPLAGKIAICQCILQACEDDGIRPAEAAAKYLYTKKRPEPTDESLTAVNYVFDFGMVATTKPIKYFKNPELTTNTWHETQTYIMTINNHRFYAEKK</sequence>
<dbReference type="Proteomes" id="UP000539052">
    <property type="component" value="Unassembled WGS sequence"/>
</dbReference>
<keyword evidence="2" id="KW-0472">Membrane</keyword>
<dbReference type="EMBL" id="JAAOXG010000019">
    <property type="protein sequence ID" value="NNJ30121.1"/>
    <property type="molecule type" value="Genomic_DNA"/>
</dbReference>
<name>A0ABX1VUS2_9FIRM</name>
<keyword evidence="3" id="KW-0378">Hydrolase</keyword>
<accession>A0ABX1VUS2</accession>
<keyword evidence="4" id="KW-1185">Reference proteome</keyword>
<reference evidence="3 4" key="1">
    <citation type="submission" date="2020-03" db="EMBL/GenBank/DDBJ databases">
        <title>Genome Sequence of industrial isolate, B5A.</title>
        <authorList>
            <person name="Sharma S."/>
            <person name="Patil P.B."/>
            <person name="Korpole S."/>
        </authorList>
    </citation>
    <scope>NUCLEOTIDE SEQUENCE [LARGE SCALE GENOMIC DNA]</scope>
    <source>
        <strain evidence="3 4">PI-S10-B5A</strain>
    </source>
</reference>
<dbReference type="RefSeq" id="WP_170821329.1">
    <property type="nucleotide sequence ID" value="NZ_JAAOXG010000019.1"/>
</dbReference>
<gene>
    <name evidence="3" type="ORF">G9470_10015</name>
</gene>
<evidence type="ECO:0000313" key="4">
    <source>
        <dbReference type="Proteomes" id="UP000539052"/>
    </source>
</evidence>
<feature type="compositionally biased region" description="Basic and acidic residues" evidence="1">
    <location>
        <begin position="1"/>
        <end position="25"/>
    </location>
</feature>
<organism evidence="3 4">
    <name type="scientific">Lacrimispora defluvii</name>
    <dbReference type="NCBI Taxonomy" id="2719233"/>
    <lineage>
        <taxon>Bacteria</taxon>
        <taxon>Bacillati</taxon>
        <taxon>Bacillota</taxon>
        <taxon>Clostridia</taxon>
        <taxon>Lachnospirales</taxon>
        <taxon>Lachnospiraceae</taxon>
        <taxon>Lacrimispora</taxon>
    </lineage>
</organism>
<feature type="region of interest" description="Disordered" evidence="1">
    <location>
        <begin position="1"/>
        <end position="27"/>
    </location>
</feature>
<dbReference type="GO" id="GO:0016787">
    <property type="term" value="F:hydrolase activity"/>
    <property type="evidence" value="ECO:0007669"/>
    <property type="project" value="UniProtKB-KW"/>
</dbReference>
<evidence type="ECO:0000313" key="3">
    <source>
        <dbReference type="EMBL" id="NNJ30121.1"/>
    </source>
</evidence>
<feature type="transmembrane region" description="Helical" evidence="2">
    <location>
        <begin position="56"/>
        <end position="77"/>
    </location>
</feature>
<comment type="caution">
    <text evidence="3">The sequence shown here is derived from an EMBL/GenBank/DDBJ whole genome shotgun (WGS) entry which is preliminary data.</text>
</comment>
<evidence type="ECO:0000256" key="1">
    <source>
        <dbReference type="SAM" id="MobiDB-lite"/>
    </source>
</evidence>
<proteinExistence type="predicted"/>
<evidence type="ECO:0000256" key="2">
    <source>
        <dbReference type="SAM" id="Phobius"/>
    </source>
</evidence>
<keyword evidence="2" id="KW-1133">Transmembrane helix</keyword>